<dbReference type="GO" id="GO:0006044">
    <property type="term" value="P:N-acetylglucosamine metabolic process"/>
    <property type="evidence" value="ECO:0007669"/>
    <property type="project" value="TreeGrafter"/>
</dbReference>
<feature type="compositionally biased region" description="Basic and acidic residues" evidence="1">
    <location>
        <begin position="332"/>
        <end position="377"/>
    </location>
</feature>
<dbReference type="GO" id="GO:0005737">
    <property type="term" value="C:cytoplasm"/>
    <property type="evidence" value="ECO:0007669"/>
    <property type="project" value="TreeGrafter"/>
</dbReference>
<dbReference type="OrthoDB" id="498286at2759"/>
<name>A0A0J1BEA4_9TREE</name>
<dbReference type="STRING" id="879819.A0A0J1BEA4"/>
<feature type="compositionally biased region" description="Acidic residues" evidence="1">
    <location>
        <begin position="109"/>
        <end position="131"/>
    </location>
</feature>
<dbReference type="Proteomes" id="UP000053611">
    <property type="component" value="Unassembled WGS sequence"/>
</dbReference>
<keyword evidence="3" id="KW-1185">Reference proteome</keyword>
<sequence length="377" mass="42942">MSKEHKYLAPEAFPAPEYLEGLPTEDELDDSTVLFTWGELKDIIKKSGSDGFSRNKAIEKRYKAWSKDIKEDYGGIDKYMTNARLPWAKRNRKLARQYTRKASKKGQAQEEDEHESSEETEDENTVSDDETPNSAAYVDLDAIQDRLKLDKDDEEHPDNDAFLRWEGGELDRSRYTVIFNDWPYSIPHGVKHYCVWSRIPIVHPALVDYDKKEYEKICEHGLQGFTGITPVKGAYKKDVEAGGPELKKWAGVEHEVKGGHEVGKMVAGLWDPRGWECIWFVNPAPLQSIPGFGHFHVFARRKPDDEIDVCEGKDEEKSEDEDEDGDNDDDDKDKNKDKVNKAKDDKKAKEDKKAQGKGKAGSDDKDSKDAKKENGGK</sequence>
<evidence type="ECO:0000256" key="1">
    <source>
        <dbReference type="SAM" id="MobiDB-lite"/>
    </source>
</evidence>
<evidence type="ECO:0000313" key="3">
    <source>
        <dbReference type="Proteomes" id="UP000053611"/>
    </source>
</evidence>
<feature type="region of interest" description="Disordered" evidence="1">
    <location>
        <begin position="98"/>
        <end position="137"/>
    </location>
</feature>
<protein>
    <submittedName>
        <fullName evidence="2">Uncharacterized protein</fullName>
    </submittedName>
</protein>
<dbReference type="PANTHER" id="PTHR35020">
    <property type="entry name" value="N-ACETYLGLUCOSAMINE-INDUCED PROTEIN 1"/>
    <property type="match status" value="1"/>
</dbReference>
<gene>
    <name evidence="2" type="ORF">CC85DRAFT_1716</name>
</gene>
<dbReference type="GeneID" id="28980330"/>
<reference evidence="2 3" key="1">
    <citation type="submission" date="2015-03" db="EMBL/GenBank/DDBJ databases">
        <title>Genomics and transcriptomics of the oil-accumulating basidiomycete yeast T. oleaginosus allow insights into substrate utilization and the diverse evolutionary trajectories of mating systems in fungi.</title>
        <authorList>
            <consortium name="DOE Joint Genome Institute"/>
            <person name="Kourist R."/>
            <person name="Kracht O."/>
            <person name="Bracharz F."/>
            <person name="Lipzen A."/>
            <person name="Nolan M."/>
            <person name="Ohm R."/>
            <person name="Grigoriev I."/>
            <person name="Sun S."/>
            <person name="Heitman J."/>
            <person name="Bruck T."/>
            <person name="Nowrousian M."/>
        </authorList>
    </citation>
    <scope>NUCLEOTIDE SEQUENCE [LARGE SCALE GENOMIC DNA]</scope>
    <source>
        <strain evidence="2 3">IBC0246</strain>
    </source>
</reference>
<dbReference type="AlphaFoldDB" id="A0A0J1BEA4"/>
<dbReference type="PANTHER" id="PTHR35020:SF2">
    <property type="entry name" value="N-ACETYLGLUCOSAMINE-INDUCED PROTEIN 1"/>
    <property type="match status" value="1"/>
</dbReference>
<dbReference type="Pfam" id="PF12239">
    <property type="entry name" value="DUF3605"/>
    <property type="match status" value="1"/>
</dbReference>
<feature type="region of interest" description="Disordered" evidence="1">
    <location>
        <begin position="307"/>
        <end position="377"/>
    </location>
</feature>
<dbReference type="InterPro" id="IPR022036">
    <property type="entry name" value="DUF3605"/>
</dbReference>
<dbReference type="EMBL" id="KQ087177">
    <property type="protein sequence ID" value="KLT46414.1"/>
    <property type="molecule type" value="Genomic_DNA"/>
</dbReference>
<dbReference type="RefSeq" id="XP_018282905.1">
    <property type="nucleotide sequence ID" value="XM_018419727.1"/>
</dbReference>
<organism evidence="2 3">
    <name type="scientific">Cutaneotrichosporon oleaginosum</name>
    <dbReference type="NCBI Taxonomy" id="879819"/>
    <lineage>
        <taxon>Eukaryota</taxon>
        <taxon>Fungi</taxon>
        <taxon>Dikarya</taxon>
        <taxon>Basidiomycota</taxon>
        <taxon>Agaricomycotina</taxon>
        <taxon>Tremellomycetes</taxon>
        <taxon>Trichosporonales</taxon>
        <taxon>Trichosporonaceae</taxon>
        <taxon>Cutaneotrichosporon</taxon>
    </lineage>
</organism>
<feature type="compositionally biased region" description="Acidic residues" evidence="1">
    <location>
        <begin position="317"/>
        <end position="331"/>
    </location>
</feature>
<proteinExistence type="predicted"/>
<evidence type="ECO:0000313" key="2">
    <source>
        <dbReference type="EMBL" id="KLT46414.1"/>
    </source>
</evidence>
<accession>A0A0J1BEA4</accession>